<evidence type="ECO:0000256" key="2">
    <source>
        <dbReference type="ARBA" id="ARBA00022692"/>
    </source>
</evidence>
<gene>
    <name evidence="7" type="ORF">CTAYLR_005999</name>
</gene>
<dbReference type="PANTHER" id="PTHR22950:SF652">
    <property type="entry name" value="TRANSMEMBRANE AMINO ACID TRANSPORTER FAMILY PROTEIN"/>
    <property type="match status" value="1"/>
</dbReference>
<evidence type="ECO:0000256" key="3">
    <source>
        <dbReference type="ARBA" id="ARBA00022989"/>
    </source>
</evidence>
<dbReference type="GO" id="GO:0016020">
    <property type="term" value="C:membrane"/>
    <property type="evidence" value="ECO:0007669"/>
    <property type="project" value="UniProtKB-SubCell"/>
</dbReference>
<reference evidence="7" key="1">
    <citation type="submission" date="2023-01" db="EMBL/GenBank/DDBJ databases">
        <title>Metagenome sequencing of chrysophaentin producing Chrysophaeum taylorii.</title>
        <authorList>
            <person name="Davison J."/>
            <person name="Bewley C."/>
        </authorList>
    </citation>
    <scope>NUCLEOTIDE SEQUENCE</scope>
    <source>
        <strain evidence="7">NIES-1699</strain>
    </source>
</reference>
<evidence type="ECO:0000313" key="7">
    <source>
        <dbReference type="EMBL" id="KAJ8598294.1"/>
    </source>
</evidence>
<feature type="transmembrane region" description="Helical" evidence="5">
    <location>
        <begin position="275"/>
        <end position="299"/>
    </location>
</feature>
<evidence type="ECO:0000259" key="6">
    <source>
        <dbReference type="Pfam" id="PF01490"/>
    </source>
</evidence>
<name>A0AAD7U6U5_9STRA</name>
<evidence type="ECO:0000256" key="5">
    <source>
        <dbReference type="SAM" id="Phobius"/>
    </source>
</evidence>
<proteinExistence type="predicted"/>
<evidence type="ECO:0000256" key="1">
    <source>
        <dbReference type="ARBA" id="ARBA00004141"/>
    </source>
</evidence>
<evidence type="ECO:0000256" key="4">
    <source>
        <dbReference type="ARBA" id="ARBA00023136"/>
    </source>
</evidence>
<comment type="subcellular location">
    <subcellularLocation>
        <location evidence="1">Membrane</location>
        <topology evidence="1">Multi-pass membrane protein</topology>
    </subcellularLocation>
</comment>
<feature type="transmembrane region" description="Helical" evidence="5">
    <location>
        <begin position="190"/>
        <end position="210"/>
    </location>
</feature>
<dbReference type="Proteomes" id="UP001230188">
    <property type="component" value="Unassembled WGS sequence"/>
</dbReference>
<keyword evidence="2 5" id="KW-0812">Transmembrane</keyword>
<dbReference type="Pfam" id="PF01490">
    <property type="entry name" value="Aa_trans"/>
    <property type="match status" value="1"/>
</dbReference>
<dbReference type="PANTHER" id="PTHR22950">
    <property type="entry name" value="AMINO ACID TRANSPORTER"/>
    <property type="match status" value="1"/>
</dbReference>
<feature type="domain" description="Amino acid transporter transmembrane" evidence="6">
    <location>
        <begin position="29"/>
        <end position="443"/>
    </location>
</feature>
<dbReference type="InterPro" id="IPR013057">
    <property type="entry name" value="AA_transpt_TM"/>
</dbReference>
<feature type="transmembrane region" description="Helical" evidence="5">
    <location>
        <begin position="424"/>
        <end position="442"/>
    </location>
</feature>
<keyword evidence="8" id="KW-1185">Reference proteome</keyword>
<dbReference type="GO" id="GO:0015179">
    <property type="term" value="F:L-amino acid transmembrane transporter activity"/>
    <property type="evidence" value="ECO:0007669"/>
    <property type="project" value="TreeGrafter"/>
</dbReference>
<organism evidence="7 8">
    <name type="scientific">Chrysophaeum taylorii</name>
    <dbReference type="NCBI Taxonomy" id="2483200"/>
    <lineage>
        <taxon>Eukaryota</taxon>
        <taxon>Sar</taxon>
        <taxon>Stramenopiles</taxon>
        <taxon>Ochrophyta</taxon>
        <taxon>Pelagophyceae</taxon>
        <taxon>Pelagomonadales</taxon>
        <taxon>Pelagomonadaceae</taxon>
        <taxon>Chrysophaeum</taxon>
    </lineage>
</organism>
<accession>A0AAD7U6U5</accession>
<sequence length="445" mass="46150">MPLPTRVLFVLVIEELRSRAGVVAGEEKPSSVAFGTLNLIKSIVGAGVLALPAGVAAFASARLALVVASAIVVLLGWASAYSFAILGRICGAYEADSYREAWSKTMSERTAWIVTACCTITPLFACLAYAIIIGDSFAAISAASSKSPPPALASLVALLGGTRRFFISVFSVGVLWPLCSLRSLAALAPTSALGTAGVLYTAGFMGLRAIDGSYFPGGRFCAADAVAPCAAQSVGDLFNPRLGVFVAMLGTAYMAHFNAPSFFKSAGRDLDKFRKVVALGFGFSVLFNLAVMASGFWTFGPSSLGLILNNYATTDLLASVARLLFGVSIVFTYPLAFAGAKDGLRQLDAKLFGGGKGGKPNEARVVAAPLALLTALALVLNDVGLVVSLTGALMGSAVIYILPALMLLNSDPDKLSRSRFERKVAPMTMIILGAVSGVLGVVKSF</sequence>
<feature type="transmembrane region" description="Helical" evidence="5">
    <location>
        <begin position="319"/>
        <end position="340"/>
    </location>
</feature>
<dbReference type="AlphaFoldDB" id="A0AAD7U6U5"/>
<dbReference type="EMBL" id="JAQMWT010000679">
    <property type="protein sequence ID" value="KAJ8598294.1"/>
    <property type="molecule type" value="Genomic_DNA"/>
</dbReference>
<keyword evidence="4 5" id="KW-0472">Membrane</keyword>
<feature type="transmembrane region" description="Helical" evidence="5">
    <location>
        <begin position="242"/>
        <end position="263"/>
    </location>
</feature>
<feature type="transmembrane region" description="Helical" evidence="5">
    <location>
        <begin position="65"/>
        <end position="90"/>
    </location>
</feature>
<evidence type="ECO:0000313" key="8">
    <source>
        <dbReference type="Proteomes" id="UP001230188"/>
    </source>
</evidence>
<keyword evidence="3 5" id="KW-1133">Transmembrane helix</keyword>
<feature type="transmembrane region" description="Helical" evidence="5">
    <location>
        <begin position="39"/>
        <end position="59"/>
    </location>
</feature>
<feature type="transmembrane region" description="Helical" evidence="5">
    <location>
        <begin position="111"/>
        <end position="132"/>
    </location>
</feature>
<feature type="transmembrane region" description="Helical" evidence="5">
    <location>
        <begin position="386"/>
        <end position="408"/>
    </location>
</feature>
<feature type="transmembrane region" description="Helical" evidence="5">
    <location>
        <begin position="152"/>
        <end position="178"/>
    </location>
</feature>
<protein>
    <recommendedName>
        <fullName evidence="6">Amino acid transporter transmembrane domain-containing protein</fullName>
    </recommendedName>
</protein>
<comment type="caution">
    <text evidence="7">The sequence shown here is derived from an EMBL/GenBank/DDBJ whole genome shotgun (WGS) entry which is preliminary data.</text>
</comment>